<organism evidence="8 9">
    <name type="scientific">Lichtheimia ornata</name>
    <dbReference type="NCBI Taxonomy" id="688661"/>
    <lineage>
        <taxon>Eukaryota</taxon>
        <taxon>Fungi</taxon>
        <taxon>Fungi incertae sedis</taxon>
        <taxon>Mucoromycota</taxon>
        <taxon>Mucoromycotina</taxon>
        <taxon>Mucoromycetes</taxon>
        <taxon>Mucorales</taxon>
        <taxon>Lichtheimiaceae</taxon>
        <taxon>Lichtheimia</taxon>
    </lineage>
</organism>
<keyword evidence="1" id="KW-0343">GTPase activation</keyword>
<sequence>MSTRYARTADKALNEKHSKILKDLLKKPANKYCADCKRKDPRWASWNIGVFVCIRCSGVHRSMGTHISKVKSVDLDTWIPDQVENMIRWGNERANKYWEANLKDKRPSESNIDMWIRAKYDQKRWAMRGPIPDPSTLGGDDDEVMESASSTSKPSSPVPARPKQQQQQPASPKPPKSSDFSNLDDFLGSPTTSSSTRNQSPVSQLQGADFFFSSTPSNKAPTTTTTTTPPPPQQPSTPPQQQQQQQPVKSAHDDLKSSILSLYSKPSPAPSPPMTMNNGGYANNMNSFQQQLSGLSLGTSGMIPQAPAGHSFNNGWGSFADANTSPMQSTTQPSLQGSQFFATNGNTNNSNSSNNNTPPAQAKQAYDAFADLLK</sequence>
<dbReference type="InterPro" id="IPR037278">
    <property type="entry name" value="ARFGAP/RecO"/>
</dbReference>
<dbReference type="InterPro" id="IPR051718">
    <property type="entry name" value="ARF_GTPase-activating"/>
</dbReference>
<evidence type="ECO:0000256" key="5">
    <source>
        <dbReference type="PROSITE-ProRule" id="PRU00288"/>
    </source>
</evidence>
<protein>
    <recommendedName>
        <fullName evidence="7">Arf-GAP domain-containing protein</fullName>
    </recommendedName>
</protein>
<evidence type="ECO:0000313" key="8">
    <source>
        <dbReference type="EMBL" id="KAJ8659382.1"/>
    </source>
</evidence>
<dbReference type="EMBL" id="JARTCD010000018">
    <property type="protein sequence ID" value="KAJ8659382.1"/>
    <property type="molecule type" value="Genomic_DNA"/>
</dbReference>
<dbReference type="SMART" id="SM00105">
    <property type="entry name" value="ArfGap"/>
    <property type="match status" value="1"/>
</dbReference>
<dbReference type="GO" id="GO:0005096">
    <property type="term" value="F:GTPase activator activity"/>
    <property type="evidence" value="ECO:0007669"/>
    <property type="project" value="UniProtKB-KW"/>
</dbReference>
<evidence type="ECO:0000256" key="4">
    <source>
        <dbReference type="ARBA" id="ARBA00022833"/>
    </source>
</evidence>
<evidence type="ECO:0000313" key="9">
    <source>
        <dbReference type="Proteomes" id="UP001234581"/>
    </source>
</evidence>
<feature type="compositionally biased region" description="Polar residues" evidence="6">
    <location>
        <begin position="189"/>
        <end position="220"/>
    </location>
</feature>
<proteinExistence type="predicted"/>
<feature type="compositionally biased region" description="Low complexity" evidence="6">
    <location>
        <begin position="343"/>
        <end position="357"/>
    </location>
</feature>
<dbReference type="Proteomes" id="UP001234581">
    <property type="component" value="Unassembled WGS sequence"/>
</dbReference>
<evidence type="ECO:0000256" key="2">
    <source>
        <dbReference type="ARBA" id="ARBA00022723"/>
    </source>
</evidence>
<feature type="domain" description="Arf-GAP" evidence="7">
    <location>
        <begin position="18"/>
        <end position="125"/>
    </location>
</feature>
<dbReference type="PANTHER" id="PTHR45705">
    <property type="entry name" value="FI20236P1"/>
    <property type="match status" value="1"/>
</dbReference>
<dbReference type="GO" id="GO:0008270">
    <property type="term" value="F:zinc ion binding"/>
    <property type="evidence" value="ECO:0007669"/>
    <property type="project" value="UniProtKB-KW"/>
</dbReference>
<name>A0AAD7V5H2_9FUNG</name>
<dbReference type="InterPro" id="IPR038508">
    <property type="entry name" value="ArfGAP_dom_sf"/>
</dbReference>
<dbReference type="InterPro" id="IPR001164">
    <property type="entry name" value="ArfGAP_dom"/>
</dbReference>
<gene>
    <name evidence="8" type="ORF">O0I10_004744</name>
</gene>
<evidence type="ECO:0000256" key="1">
    <source>
        <dbReference type="ARBA" id="ARBA00022468"/>
    </source>
</evidence>
<dbReference type="InterPro" id="IPR044732">
    <property type="entry name" value="ArfGAP_SMAP1-like"/>
</dbReference>
<feature type="region of interest" description="Disordered" evidence="6">
    <location>
        <begin position="320"/>
        <end position="374"/>
    </location>
</feature>
<evidence type="ECO:0000259" key="7">
    <source>
        <dbReference type="PROSITE" id="PS50115"/>
    </source>
</evidence>
<dbReference type="SUPFAM" id="SSF57863">
    <property type="entry name" value="ArfGap/RecO-like zinc finger"/>
    <property type="match status" value="1"/>
</dbReference>
<evidence type="ECO:0000256" key="6">
    <source>
        <dbReference type="SAM" id="MobiDB-lite"/>
    </source>
</evidence>
<dbReference type="PANTHER" id="PTHR45705:SF1">
    <property type="entry name" value="FI20236P1"/>
    <property type="match status" value="1"/>
</dbReference>
<dbReference type="PROSITE" id="PS50115">
    <property type="entry name" value="ARFGAP"/>
    <property type="match status" value="1"/>
</dbReference>
<dbReference type="RefSeq" id="XP_058344295.1">
    <property type="nucleotide sequence ID" value="XM_058484796.1"/>
</dbReference>
<dbReference type="Pfam" id="PF01412">
    <property type="entry name" value="ArfGap"/>
    <property type="match status" value="1"/>
</dbReference>
<dbReference type="PRINTS" id="PR00405">
    <property type="entry name" value="REVINTRACTNG"/>
</dbReference>
<comment type="caution">
    <text evidence="8">The sequence shown here is derived from an EMBL/GenBank/DDBJ whole genome shotgun (WGS) entry which is preliminary data.</text>
</comment>
<dbReference type="FunFam" id="1.10.220.150:FF:000009">
    <property type="entry name" value="stromal membrane-associated protein 1 isoform X1"/>
    <property type="match status" value="1"/>
</dbReference>
<accession>A0AAD7V5H2</accession>
<keyword evidence="2" id="KW-0479">Metal-binding</keyword>
<feature type="compositionally biased region" description="Pro residues" evidence="6">
    <location>
        <begin position="228"/>
        <end position="238"/>
    </location>
</feature>
<feature type="region of interest" description="Disordered" evidence="6">
    <location>
        <begin position="127"/>
        <end position="282"/>
    </location>
</feature>
<dbReference type="AlphaFoldDB" id="A0AAD7V5H2"/>
<dbReference type="GeneID" id="83212157"/>
<dbReference type="Gene3D" id="1.10.220.150">
    <property type="entry name" value="Arf GTPase activating protein"/>
    <property type="match status" value="1"/>
</dbReference>
<feature type="compositionally biased region" description="Polar residues" evidence="6">
    <location>
        <begin position="320"/>
        <end position="342"/>
    </location>
</feature>
<keyword evidence="4" id="KW-0862">Zinc</keyword>
<keyword evidence="9" id="KW-1185">Reference proteome</keyword>
<reference evidence="8 9" key="1">
    <citation type="submission" date="2023-03" db="EMBL/GenBank/DDBJ databases">
        <title>Genome sequence of Lichtheimia ornata CBS 291.66.</title>
        <authorList>
            <person name="Mohabir J.T."/>
            <person name="Shea T.P."/>
            <person name="Kurbessoian T."/>
            <person name="Berby B."/>
            <person name="Fontaine J."/>
            <person name="Livny J."/>
            <person name="Gnirke A."/>
            <person name="Stajich J.E."/>
            <person name="Cuomo C.A."/>
        </authorList>
    </citation>
    <scope>NUCLEOTIDE SEQUENCE [LARGE SCALE GENOMIC DNA]</scope>
    <source>
        <strain evidence="8">CBS 291.66</strain>
    </source>
</reference>
<dbReference type="GO" id="GO:0005737">
    <property type="term" value="C:cytoplasm"/>
    <property type="evidence" value="ECO:0007669"/>
    <property type="project" value="TreeGrafter"/>
</dbReference>
<dbReference type="CDD" id="cd08839">
    <property type="entry name" value="ArfGap_SMAP"/>
    <property type="match status" value="1"/>
</dbReference>
<evidence type="ECO:0000256" key="3">
    <source>
        <dbReference type="ARBA" id="ARBA00022771"/>
    </source>
</evidence>
<keyword evidence="3 5" id="KW-0863">Zinc-finger</keyword>